<protein>
    <submittedName>
        <fullName evidence="2">Type II toxin-antitoxin system VapC family toxin</fullName>
    </submittedName>
</protein>
<dbReference type="RefSeq" id="WP_208080401.1">
    <property type="nucleotide sequence ID" value="NZ_CP071869.1"/>
</dbReference>
<name>A0A975CT09_9FLAO</name>
<reference evidence="2 3" key="1">
    <citation type="submission" date="2021-03" db="EMBL/GenBank/DDBJ databases">
        <title>Complete genome of Polaribacter_sp.SM13.</title>
        <authorList>
            <person name="Jeong S.W."/>
            <person name="Bae J.W."/>
        </authorList>
    </citation>
    <scope>NUCLEOTIDE SEQUENCE [LARGE SCALE GENOMIC DNA]</scope>
    <source>
        <strain evidence="2 3">SM13</strain>
    </source>
</reference>
<evidence type="ECO:0000313" key="2">
    <source>
        <dbReference type="EMBL" id="QTE24429.1"/>
    </source>
</evidence>
<dbReference type="AlphaFoldDB" id="A0A975CT09"/>
<dbReference type="Pfam" id="PF01850">
    <property type="entry name" value="PIN"/>
    <property type="match status" value="1"/>
</dbReference>
<dbReference type="InterPro" id="IPR002716">
    <property type="entry name" value="PIN_dom"/>
</dbReference>
<dbReference type="EMBL" id="CP071869">
    <property type="protein sequence ID" value="QTE24429.1"/>
    <property type="molecule type" value="Genomic_DNA"/>
</dbReference>
<dbReference type="CDD" id="cd18738">
    <property type="entry name" value="PIN_VapC4-5_FitB-like"/>
    <property type="match status" value="1"/>
</dbReference>
<dbReference type="SUPFAM" id="SSF88723">
    <property type="entry name" value="PIN domain-like"/>
    <property type="match status" value="1"/>
</dbReference>
<sequence length="106" mass="12188">MSIITELELLAYKGITDEEEKVIKEFVQQCRSITINDAIKQDTIRIRKTYNTKLPDSIIIATALHLDFPLITGDIEFKKVDELTLIFISELKKVQNSLKTKTVTVY</sequence>
<proteinExistence type="predicted"/>
<keyword evidence="3" id="KW-1185">Reference proteome</keyword>
<evidence type="ECO:0000259" key="1">
    <source>
        <dbReference type="Pfam" id="PF01850"/>
    </source>
</evidence>
<dbReference type="Gene3D" id="3.40.50.1010">
    <property type="entry name" value="5'-nuclease"/>
    <property type="match status" value="1"/>
</dbReference>
<organism evidence="2 3">
    <name type="scientific">Polaribacter cellanae</name>
    <dbReference type="NCBI Taxonomy" id="2818493"/>
    <lineage>
        <taxon>Bacteria</taxon>
        <taxon>Pseudomonadati</taxon>
        <taxon>Bacteroidota</taxon>
        <taxon>Flavobacteriia</taxon>
        <taxon>Flavobacteriales</taxon>
        <taxon>Flavobacteriaceae</taxon>
    </lineage>
</organism>
<evidence type="ECO:0000313" key="3">
    <source>
        <dbReference type="Proteomes" id="UP000663920"/>
    </source>
</evidence>
<dbReference type="InterPro" id="IPR029060">
    <property type="entry name" value="PIN-like_dom_sf"/>
</dbReference>
<accession>A0A975CT09</accession>
<dbReference type="Proteomes" id="UP000663920">
    <property type="component" value="Chromosome"/>
</dbReference>
<dbReference type="KEGG" id="pcea:J3359_02995"/>
<feature type="domain" description="PIN" evidence="1">
    <location>
        <begin position="16"/>
        <end position="82"/>
    </location>
</feature>
<gene>
    <name evidence="2" type="ORF">J3359_02995</name>
</gene>